<reference evidence="1" key="1">
    <citation type="submission" date="2023-08" db="EMBL/GenBank/DDBJ databases">
        <title>A de novo genome assembly of Solanum verrucosum Schlechtendal, a Mexican diploid species geographically isolated from the other diploid A-genome species in potato relatives.</title>
        <authorList>
            <person name="Hosaka K."/>
        </authorList>
    </citation>
    <scope>NUCLEOTIDE SEQUENCE</scope>
    <source>
        <tissue evidence="1">Young leaves</tissue>
    </source>
</reference>
<evidence type="ECO:0000313" key="2">
    <source>
        <dbReference type="Proteomes" id="UP001234989"/>
    </source>
</evidence>
<sequence length="71" mass="8704">KAQDFIYYFFDFTHVWRGFSCILRCFLDWNWLVIDVKREVIDYASSQLKVHEKNYPTYCFDLAVVVFAFKF</sequence>
<dbReference type="AlphaFoldDB" id="A0AAF0UCC3"/>
<feature type="non-terminal residue" evidence="1">
    <location>
        <position position="1"/>
    </location>
</feature>
<protein>
    <submittedName>
        <fullName evidence="1">Uncharacterized protein</fullName>
    </submittedName>
</protein>
<dbReference type="EMBL" id="CP133619">
    <property type="protein sequence ID" value="WMV42959.1"/>
    <property type="molecule type" value="Genomic_DNA"/>
</dbReference>
<gene>
    <name evidence="1" type="ORF">MTR67_036344</name>
</gene>
<dbReference type="Proteomes" id="UP001234989">
    <property type="component" value="Chromosome 8"/>
</dbReference>
<accession>A0AAF0UCC3</accession>
<name>A0AAF0UCC3_SOLVR</name>
<organism evidence="1 2">
    <name type="scientific">Solanum verrucosum</name>
    <dbReference type="NCBI Taxonomy" id="315347"/>
    <lineage>
        <taxon>Eukaryota</taxon>
        <taxon>Viridiplantae</taxon>
        <taxon>Streptophyta</taxon>
        <taxon>Embryophyta</taxon>
        <taxon>Tracheophyta</taxon>
        <taxon>Spermatophyta</taxon>
        <taxon>Magnoliopsida</taxon>
        <taxon>eudicotyledons</taxon>
        <taxon>Gunneridae</taxon>
        <taxon>Pentapetalae</taxon>
        <taxon>asterids</taxon>
        <taxon>lamiids</taxon>
        <taxon>Solanales</taxon>
        <taxon>Solanaceae</taxon>
        <taxon>Solanoideae</taxon>
        <taxon>Solaneae</taxon>
        <taxon>Solanum</taxon>
    </lineage>
</organism>
<proteinExistence type="predicted"/>
<keyword evidence="2" id="KW-1185">Reference proteome</keyword>
<evidence type="ECO:0000313" key="1">
    <source>
        <dbReference type="EMBL" id="WMV42959.1"/>
    </source>
</evidence>